<dbReference type="SUPFAM" id="SSF51735">
    <property type="entry name" value="NAD(P)-binding Rossmann-fold domains"/>
    <property type="match status" value="1"/>
</dbReference>
<feature type="active site" evidence="3">
    <location>
        <position position="175"/>
    </location>
</feature>
<feature type="domain" description="3-hydroxyisobutyrate dehydrogenase-like NAD-binding" evidence="5">
    <location>
        <begin position="169"/>
        <end position="286"/>
    </location>
</feature>
<dbReference type="GO" id="GO:0051287">
    <property type="term" value="F:NAD binding"/>
    <property type="evidence" value="ECO:0007669"/>
    <property type="project" value="InterPro"/>
</dbReference>
<dbReference type="InterPro" id="IPR015815">
    <property type="entry name" value="HIBADH-related"/>
</dbReference>
<name>A0A934TU66_9BURK</name>
<dbReference type="GO" id="GO:0016491">
    <property type="term" value="F:oxidoreductase activity"/>
    <property type="evidence" value="ECO:0007669"/>
    <property type="project" value="UniProtKB-KW"/>
</dbReference>
<dbReference type="RefSeq" id="WP_201172964.1">
    <property type="nucleotide sequence ID" value="NZ_JAEPWM010000006.1"/>
</dbReference>
<evidence type="ECO:0000259" key="4">
    <source>
        <dbReference type="Pfam" id="PF03446"/>
    </source>
</evidence>
<dbReference type="SUPFAM" id="SSF48179">
    <property type="entry name" value="6-phosphogluconate dehydrogenase C-terminal domain-like"/>
    <property type="match status" value="1"/>
</dbReference>
<dbReference type="EMBL" id="JAEPWM010000006">
    <property type="protein sequence ID" value="MBK6007463.1"/>
    <property type="molecule type" value="Genomic_DNA"/>
</dbReference>
<protein>
    <submittedName>
        <fullName evidence="6">NAD(P)-dependent oxidoreductase</fullName>
    </submittedName>
</protein>
<evidence type="ECO:0000313" key="6">
    <source>
        <dbReference type="EMBL" id="MBK6007463.1"/>
    </source>
</evidence>
<gene>
    <name evidence="6" type="ORF">JJB11_15290</name>
</gene>
<evidence type="ECO:0000313" key="7">
    <source>
        <dbReference type="Proteomes" id="UP000630528"/>
    </source>
</evidence>
<reference evidence="6" key="1">
    <citation type="journal article" date="2012" name="J. Microbiol. Biotechnol.">
        <title>Ramlibacter ginsenosidimutans sp. nov., with ginsenoside-converting activity.</title>
        <authorList>
            <person name="Wang L."/>
            <person name="An D.S."/>
            <person name="Kim S.G."/>
            <person name="Jin F.X."/>
            <person name="Kim S.C."/>
            <person name="Lee S.T."/>
            <person name="Im W.T."/>
        </authorList>
    </citation>
    <scope>NUCLEOTIDE SEQUENCE</scope>
    <source>
        <strain evidence="6">KACC 17527</strain>
    </source>
</reference>
<dbReference type="Pfam" id="PF14833">
    <property type="entry name" value="NAD_binding_11"/>
    <property type="match status" value="1"/>
</dbReference>
<evidence type="ECO:0000256" key="2">
    <source>
        <dbReference type="ARBA" id="ARBA00023027"/>
    </source>
</evidence>
<dbReference type="InterPro" id="IPR013328">
    <property type="entry name" value="6PGD_dom2"/>
</dbReference>
<keyword evidence="1" id="KW-0560">Oxidoreductase</keyword>
<dbReference type="PANTHER" id="PTHR43060:SF15">
    <property type="entry name" value="3-HYDROXYISOBUTYRATE DEHYDROGENASE-LIKE 1, MITOCHONDRIAL-RELATED"/>
    <property type="match status" value="1"/>
</dbReference>
<keyword evidence="7" id="KW-1185">Reference proteome</keyword>
<evidence type="ECO:0000256" key="1">
    <source>
        <dbReference type="ARBA" id="ARBA00023002"/>
    </source>
</evidence>
<dbReference type="GO" id="GO:0050661">
    <property type="term" value="F:NADP binding"/>
    <property type="evidence" value="ECO:0007669"/>
    <property type="project" value="InterPro"/>
</dbReference>
<sequence length="297" mass="31038">MDTQHRPVGLVGLGLVGHALAQRLLAAGFPVHGFDLRQEARERLTALRGTAHTSAAAVGAQCDCVLLAVFDTKDVLAVLEGEGGLLSAGHRVRSVVDCSTGTPEELQALAARLRARGIALIEAPLSGSSQQIAAGEATQLLGGEAEDIARCADVLEAIALRRLHVGPAGMAAKAKLATNLVLGLNRAVLAEGMAFAESLGIPPETFLALVLATPARSVAAEVKGPLMVSERFEPQSRIRQHLKDVGLMLEAAQAAGQPLPLSQTHARLMRDAIAAGDGDLDNAALLLQWRRERTPPS</sequence>
<comment type="caution">
    <text evidence="6">The sequence shown here is derived from an EMBL/GenBank/DDBJ whole genome shotgun (WGS) entry which is preliminary data.</text>
</comment>
<dbReference type="InterPro" id="IPR036291">
    <property type="entry name" value="NAD(P)-bd_dom_sf"/>
</dbReference>
<evidence type="ECO:0000259" key="5">
    <source>
        <dbReference type="Pfam" id="PF14833"/>
    </source>
</evidence>
<dbReference type="Proteomes" id="UP000630528">
    <property type="component" value="Unassembled WGS sequence"/>
</dbReference>
<dbReference type="AlphaFoldDB" id="A0A934TU66"/>
<dbReference type="InterPro" id="IPR006115">
    <property type="entry name" value="6PGDH_NADP-bd"/>
</dbReference>
<proteinExistence type="predicted"/>
<evidence type="ECO:0000256" key="3">
    <source>
        <dbReference type="PIRSR" id="PIRSR000103-1"/>
    </source>
</evidence>
<dbReference type="PIRSF" id="PIRSF000103">
    <property type="entry name" value="HIBADH"/>
    <property type="match status" value="1"/>
</dbReference>
<accession>A0A934TU66</accession>
<reference evidence="6" key="2">
    <citation type="submission" date="2021-01" db="EMBL/GenBank/DDBJ databases">
        <authorList>
            <person name="Kang M."/>
        </authorList>
    </citation>
    <scope>NUCLEOTIDE SEQUENCE</scope>
    <source>
        <strain evidence="6">KACC 17527</strain>
    </source>
</reference>
<feature type="domain" description="6-phosphogluconate dehydrogenase NADP-binding" evidence="4">
    <location>
        <begin position="8"/>
        <end position="164"/>
    </location>
</feature>
<organism evidence="6 7">
    <name type="scientific">Ramlibacter ginsenosidimutans</name>
    <dbReference type="NCBI Taxonomy" id="502333"/>
    <lineage>
        <taxon>Bacteria</taxon>
        <taxon>Pseudomonadati</taxon>
        <taxon>Pseudomonadota</taxon>
        <taxon>Betaproteobacteria</taxon>
        <taxon>Burkholderiales</taxon>
        <taxon>Comamonadaceae</taxon>
        <taxon>Ramlibacter</taxon>
    </lineage>
</organism>
<dbReference type="Pfam" id="PF03446">
    <property type="entry name" value="NAD_binding_2"/>
    <property type="match status" value="1"/>
</dbReference>
<keyword evidence="2" id="KW-0520">NAD</keyword>
<dbReference type="InterPro" id="IPR029154">
    <property type="entry name" value="HIBADH-like_NADP-bd"/>
</dbReference>
<dbReference type="Gene3D" id="3.40.50.720">
    <property type="entry name" value="NAD(P)-binding Rossmann-like Domain"/>
    <property type="match status" value="1"/>
</dbReference>
<dbReference type="Gene3D" id="1.10.1040.10">
    <property type="entry name" value="N-(1-d-carboxylethyl)-l-norvaline Dehydrogenase, domain 2"/>
    <property type="match status" value="1"/>
</dbReference>
<dbReference type="PANTHER" id="PTHR43060">
    <property type="entry name" value="3-HYDROXYISOBUTYRATE DEHYDROGENASE-LIKE 1, MITOCHONDRIAL-RELATED"/>
    <property type="match status" value="1"/>
</dbReference>
<dbReference type="InterPro" id="IPR008927">
    <property type="entry name" value="6-PGluconate_DH-like_C_sf"/>
</dbReference>